<proteinExistence type="predicted"/>
<keyword evidence="3" id="KW-1185">Reference proteome</keyword>
<protein>
    <submittedName>
        <fullName evidence="2">Uncharacterized protein</fullName>
    </submittedName>
</protein>
<gene>
    <name evidence="2" type="ordered locus">Desmer_2447</name>
</gene>
<dbReference type="KEGG" id="dmi:Desmer_2447"/>
<feature type="transmembrane region" description="Helical" evidence="1">
    <location>
        <begin position="28"/>
        <end position="47"/>
    </location>
</feature>
<accession>J7J096</accession>
<reference evidence="3" key="2">
    <citation type="submission" date="2012-08" db="EMBL/GenBank/DDBJ databases">
        <title>Finished genome of Desulfosporosinus meridiei DSM 13257.</title>
        <authorList>
            <person name="Huntemann M."/>
            <person name="Wei C.-L."/>
            <person name="Han J."/>
            <person name="Detter J.C."/>
            <person name="Han C."/>
            <person name="Davenport K."/>
            <person name="Daligault H."/>
            <person name="Erkkila T."/>
            <person name="Gu W."/>
            <person name="Munk A.C.C."/>
            <person name="Teshima H."/>
            <person name="Xu Y."/>
            <person name="Chain P."/>
            <person name="Tapia R."/>
            <person name="Chen A."/>
            <person name="Krypides N."/>
            <person name="Mavromatis K."/>
            <person name="Markowitz V."/>
            <person name="Szeto E."/>
            <person name="Ivanova N."/>
            <person name="Mikhailova N."/>
            <person name="Ovchinnikova G."/>
            <person name="Pagani I."/>
            <person name="Pati A."/>
            <person name="Goodwin L."/>
            <person name="Peters L."/>
            <person name="Pitluck S."/>
            <person name="Woyke T."/>
            <person name="Pester M."/>
            <person name="Spring S."/>
            <person name="Ollivier B."/>
            <person name="Rattei T."/>
            <person name="Klenk H.-P."/>
            <person name="Wagner M."/>
            <person name="Loy A."/>
        </authorList>
    </citation>
    <scope>NUCLEOTIDE SEQUENCE [LARGE SCALE GENOMIC DNA]</scope>
    <source>
        <strain evidence="3">ATCC BAA-275 / DSM 13257 / NCIMB 13706 / S10</strain>
    </source>
</reference>
<reference evidence="2 3" key="1">
    <citation type="journal article" date="2012" name="J. Bacteriol.">
        <title>Complete genome sequences of Desulfosporosinus orientis DSM765T, Desulfosporosinus youngiae DSM17734T, Desulfosporosinus meridiei DSM13257T, and Desulfosporosinus acidiphilus DSM22704T.</title>
        <authorList>
            <person name="Pester M."/>
            <person name="Brambilla E."/>
            <person name="Alazard D."/>
            <person name="Rattei T."/>
            <person name="Weinmaier T."/>
            <person name="Han J."/>
            <person name="Lucas S."/>
            <person name="Lapidus A."/>
            <person name="Cheng J.F."/>
            <person name="Goodwin L."/>
            <person name="Pitluck S."/>
            <person name="Peters L."/>
            <person name="Ovchinnikova G."/>
            <person name="Teshima H."/>
            <person name="Detter J.C."/>
            <person name="Han C.S."/>
            <person name="Tapia R."/>
            <person name="Land M.L."/>
            <person name="Hauser L."/>
            <person name="Kyrpides N.C."/>
            <person name="Ivanova N.N."/>
            <person name="Pagani I."/>
            <person name="Huntmann M."/>
            <person name="Wei C.L."/>
            <person name="Davenport K.W."/>
            <person name="Daligault H."/>
            <person name="Chain P.S."/>
            <person name="Chen A."/>
            <person name="Mavromatis K."/>
            <person name="Markowitz V."/>
            <person name="Szeto E."/>
            <person name="Mikhailova N."/>
            <person name="Pati A."/>
            <person name="Wagner M."/>
            <person name="Woyke T."/>
            <person name="Ollivier B."/>
            <person name="Klenk H.P."/>
            <person name="Spring S."/>
            <person name="Loy A."/>
        </authorList>
    </citation>
    <scope>NUCLEOTIDE SEQUENCE [LARGE SCALE GENOMIC DNA]</scope>
    <source>
        <strain evidence="3">ATCC BAA-275 / DSM 13257 / NCIMB 13706 / S10</strain>
    </source>
</reference>
<keyword evidence="1" id="KW-0812">Transmembrane</keyword>
<sequence length="103" mass="12151">MIFQWIVLFLVLSFIAFSYYKQYSLMTRLIWLMTIAITSLILVLPIFKFSISTLLGLFLIERIWIILAAVLFIEVLIDKRNRLLRGISAVVSIIIYFYLRTVI</sequence>
<feature type="transmembrane region" description="Helical" evidence="1">
    <location>
        <begin position="54"/>
        <end position="77"/>
    </location>
</feature>
<dbReference type="EMBL" id="CP003629">
    <property type="protein sequence ID" value="AFQ44366.1"/>
    <property type="molecule type" value="Genomic_DNA"/>
</dbReference>
<dbReference type="AlphaFoldDB" id="J7J096"/>
<organism evidence="2 3">
    <name type="scientific">Desulfosporosinus meridiei (strain ATCC BAA-275 / DSM 13257 / KCTC 12902 / NCIMB 13706 / S10)</name>
    <dbReference type="NCBI Taxonomy" id="768704"/>
    <lineage>
        <taxon>Bacteria</taxon>
        <taxon>Bacillati</taxon>
        <taxon>Bacillota</taxon>
        <taxon>Clostridia</taxon>
        <taxon>Eubacteriales</taxon>
        <taxon>Desulfitobacteriaceae</taxon>
        <taxon>Desulfosporosinus</taxon>
    </lineage>
</organism>
<evidence type="ECO:0000313" key="3">
    <source>
        <dbReference type="Proteomes" id="UP000005262"/>
    </source>
</evidence>
<dbReference type="eggNOG" id="ENOG50344HR">
    <property type="taxonomic scope" value="Bacteria"/>
</dbReference>
<evidence type="ECO:0000313" key="2">
    <source>
        <dbReference type="EMBL" id="AFQ44366.1"/>
    </source>
</evidence>
<keyword evidence="1" id="KW-1133">Transmembrane helix</keyword>
<dbReference type="Proteomes" id="UP000005262">
    <property type="component" value="Chromosome"/>
</dbReference>
<dbReference type="HOGENOM" id="CLU_2259225_0_0_9"/>
<evidence type="ECO:0000256" key="1">
    <source>
        <dbReference type="SAM" id="Phobius"/>
    </source>
</evidence>
<dbReference type="STRING" id="768704.Desmer_2447"/>
<keyword evidence="1" id="KW-0472">Membrane</keyword>
<feature type="transmembrane region" description="Helical" evidence="1">
    <location>
        <begin position="83"/>
        <end position="99"/>
    </location>
</feature>
<name>J7J096_DESMD</name>